<dbReference type="PANTHER" id="PTHR30349">
    <property type="entry name" value="PHAGE INTEGRASE-RELATED"/>
    <property type="match status" value="1"/>
</dbReference>
<gene>
    <name evidence="8" type="ORF">JAZ07_17110</name>
</gene>
<evidence type="ECO:0000313" key="9">
    <source>
        <dbReference type="Proteomes" id="UP000886667"/>
    </source>
</evidence>
<dbReference type="PROSITE" id="PS51898">
    <property type="entry name" value="TYR_RECOMBINASE"/>
    <property type="match status" value="1"/>
</dbReference>
<dbReference type="Gene3D" id="1.10.443.10">
    <property type="entry name" value="Intergrase catalytic core"/>
    <property type="match status" value="1"/>
</dbReference>
<protein>
    <submittedName>
        <fullName evidence="8">Tyrosine-type recombinase/integrase</fullName>
    </submittedName>
</protein>
<dbReference type="Pfam" id="PF00589">
    <property type="entry name" value="Phage_integrase"/>
    <property type="match status" value="1"/>
</dbReference>
<dbReference type="InterPro" id="IPR010998">
    <property type="entry name" value="Integrase_recombinase_N"/>
</dbReference>
<evidence type="ECO:0000259" key="7">
    <source>
        <dbReference type="PROSITE" id="PS51900"/>
    </source>
</evidence>
<sequence length="303" mass="34381">MQLKHGAYYYVHKNKWLKLSHDYSVAIKKWAEIEASSDRARSVSAMLDRYIAKHGDRLAPKTIEGYSLSAENLKPYFAGMNADEVTPAMVATYRDKRTAKTAANRETALLSAAFNDVIELGWVTVNPCRGIKKNPTKKIDRYVTDEELDALIEKGKQLSTLIEVAYSTGLRKSDLLGLKVGDFTDEGLVVTNRKTGYKHLFEWSPALRKAQVEARPRRFGLGHVFVNTKGKPWTESSFNTSWRRVKERAKVECRFHDIRAKALTDAKKQRGIEYAQELAGHGSVTTTEVYTKGRLENRVKPLR</sequence>
<dbReference type="GO" id="GO:0003677">
    <property type="term" value="F:DNA binding"/>
    <property type="evidence" value="ECO:0007669"/>
    <property type="project" value="UniProtKB-UniRule"/>
</dbReference>
<organism evidence="8 9">
    <name type="scientific">Candidatus Thiodiazotropha taylori</name>
    <dbReference type="NCBI Taxonomy" id="2792791"/>
    <lineage>
        <taxon>Bacteria</taxon>
        <taxon>Pseudomonadati</taxon>
        <taxon>Pseudomonadota</taxon>
        <taxon>Gammaproteobacteria</taxon>
        <taxon>Chromatiales</taxon>
        <taxon>Sedimenticolaceae</taxon>
        <taxon>Candidatus Thiodiazotropha</taxon>
    </lineage>
</organism>
<dbReference type="SUPFAM" id="SSF56349">
    <property type="entry name" value="DNA breaking-rejoining enzymes"/>
    <property type="match status" value="1"/>
</dbReference>
<dbReference type="EMBL" id="JAEPCM010000606">
    <property type="protein sequence ID" value="MCG7948066.1"/>
    <property type="molecule type" value="Genomic_DNA"/>
</dbReference>
<dbReference type="GO" id="GO:0006310">
    <property type="term" value="P:DNA recombination"/>
    <property type="evidence" value="ECO:0007669"/>
    <property type="project" value="UniProtKB-KW"/>
</dbReference>
<dbReference type="AlphaFoldDB" id="A0A9E4N5W0"/>
<keyword evidence="3 5" id="KW-0238">DNA-binding</keyword>
<accession>A0A9E4N5W0</accession>
<evidence type="ECO:0000259" key="6">
    <source>
        <dbReference type="PROSITE" id="PS51898"/>
    </source>
</evidence>
<feature type="domain" description="Core-binding (CB)" evidence="7">
    <location>
        <begin position="41"/>
        <end position="118"/>
    </location>
</feature>
<evidence type="ECO:0000313" key="8">
    <source>
        <dbReference type="EMBL" id="MCG7948066.1"/>
    </source>
</evidence>
<comment type="similarity">
    <text evidence="1">Belongs to the 'phage' integrase family.</text>
</comment>
<evidence type="ECO:0000256" key="4">
    <source>
        <dbReference type="ARBA" id="ARBA00023172"/>
    </source>
</evidence>
<dbReference type="GO" id="GO:0015074">
    <property type="term" value="P:DNA integration"/>
    <property type="evidence" value="ECO:0007669"/>
    <property type="project" value="UniProtKB-KW"/>
</dbReference>
<dbReference type="InterPro" id="IPR011010">
    <property type="entry name" value="DNA_brk_join_enz"/>
</dbReference>
<dbReference type="PROSITE" id="PS51900">
    <property type="entry name" value="CB"/>
    <property type="match status" value="1"/>
</dbReference>
<dbReference type="Gene3D" id="1.10.150.130">
    <property type="match status" value="1"/>
</dbReference>
<dbReference type="InterPro" id="IPR050090">
    <property type="entry name" value="Tyrosine_recombinase_XerCD"/>
</dbReference>
<reference evidence="8" key="1">
    <citation type="journal article" date="2021" name="Proc. Natl. Acad. Sci. U.S.A.">
        <title>Global biogeography of chemosynthetic symbionts reveals both localized and globally distributed symbiont groups. .</title>
        <authorList>
            <person name="Osvatic J.T."/>
            <person name="Wilkins L.G.E."/>
            <person name="Leibrecht L."/>
            <person name="Leray M."/>
            <person name="Zauner S."/>
            <person name="Polzin J."/>
            <person name="Camacho Y."/>
            <person name="Gros O."/>
            <person name="van Gils J.A."/>
            <person name="Eisen J.A."/>
            <person name="Petersen J.M."/>
            <person name="Yuen B."/>
        </authorList>
    </citation>
    <scope>NUCLEOTIDE SEQUENCE</scope>
    <source>
        <strain evidence="8">MAGclacostrist064TRANS</strain>
    </source>
</reference>
<evidence type="ECO:0000256" key="3">
    <source>
        <dbReference type="ARBA" id="ARBA00023125"/>
    </source>
</evidence>
<evidence type="ECO:0000256" key="5">
    <source>
        <dbReference type="PROSITE-ProRule" id="PRU01248"/>
    </source>
</evidence>
<feature type="domain" description="Tyr recombinase" evidence="6">
    <location>
        <begin position="138"/>
        <end position="303"/>
    </location>
</feature>
<dbReference type="InterPro" id="IPR002104">
    <property type="entry name" value="Integrase_catalytic"/>
</dbReference>
<dbReference type="InterPro" id="IPR044068">
    <property type="entry name" value="CB"/>
</dbReference>
<evidence type="ECO:0000256" key="2">
    <source>
        <dbReference type="ARBA" id="ARBA00022908"/>
    </source>
</evidence>
<keyword evidence="2" id="KW-0229">DNA integration</keyword>
<name>A0A9E4N5W0_9GAMM</name>
<dbReference type="PANTHER" id="PTHR30349:SF41">
    <property type="entry name" value="INTEGRASE_RECOMBINASE PROTEIN MJ0367-RELATED"/>
    <property type="match status" value="1"/>
</dbReference>
<proteinExistence type="inferred from homology"/>
<dbReference type="Proteomes" id="UP000886667">
    <property type="component" value="Unassembled WGS sequence"/>
</dbReference>
<comment type="caution">
    <text evidence="8">The sequence shown here is derived from an EMBL/GenBank/DDBJ whole genome shotgun (WGS) entry which is preliminary data.</text>
</comment>
<keyword evidence="4" id="KW-0233">DNA recombination</keyword>
<evidence type="ECO:0000256" key="1">
    <source>
        <dbReference type="ARBA" id="ARBA00008857"/>
    </source>
</evidence>
<dbReference type="InterPro" id="IPR013762">
    <property type="entry name" value="Integrase-like_cat_sf"/>
</dbReference>